<feature type="domain" description="GGDEF" evidence="6">
    <location>
        <begin position="429"/>
        <end position="563"/>
    </location>
</feature>
<proteinExistence type="predicted"/>
<feature type="transmembrane region" description="Helical" evidence="4">
    <location>
        <begin position="243"/>
        <end position="264"/>
    </location>
</feature>
<evidence type="ECO:0000256" key="3">
    <source>
        <dbReference type="ARBA" id="ARBA00034247"/>
    </source>
</evidence>
<dbReference type="CDD" id="cd01949">
    <property type="entry name" value="GGDEF"/>
    <property type="match status" value="1"/>
</dbReference>
<evidence type="ECO:0000256" key="4">
    <source>
        <dbReference type="SAM" id="Phobius"/>
    </source>
</evidence>
<evidence type="ECO:0000313" key="9">
    <source>
        <dbReference type="Proteomes" id="UP000252795"/>
    </source>
</evidence>
<dbReference type="Pfam" id="PF00990">
    <property type="entry name" value="GGDEF"/>
    <property type="match status" value="1"/>
</dbReference>
<dbReference type="PANTHER" id="PTHR45138:SF9">
    <property type="entry name" value="DIGUANYLATE CYCLASE DGCM-RELATED"/>
    <property type="match status" value="1"/>
</dbReference>
<feature type="transmembrane region" description="Helical" evidence="4">
    <location>
        <begin position="361"/>
        <end position="382"/>
    </location>
</feature>
<dbReference type="PANTHER" id="PTHR45138">
    <property type="entry name" value="REGULATORY COMPONENTS OF SENSORY TRANSDUCTION SYSTEM"/>
    <property type="match status" value="1"/>
</dbReference>
<dbReference type="FunFam" id="3.30.70.270:FF:000001">
    <property type="entry name" value="Diguanylate cyclase domain protein"/>
    <property type="match status" value="1"/>
</dbReference>
<evidence type="ECO:0000313" key="8">
    <source>
        <dbReference type="EMBL" id="RCW29717.1"/>
    </source>
</evidence>
<dbReference type="InterPro" id="IPR011623">
    <property type="entry name" value="7TMR_DISM_rcpt_extracell_dom1"/>
</dbReference>
<comment type="caution">
    <text evidence="8">The sequence shown here is derived from an EMBL/GenBank/DDBJ whole genome shotgun (WGS) entry which is preliminary data.</text>
</comment>
<dbReference type="GO" id="GO:0052621">
    <property type="term" value="F:diguanylate cyclase activity"/>
    <property type="evidence" value="ECO:0007669"/>
    <property type="project" value="UniProtKB-EC"/>
</dbReference>
<accession>A0A368ULQ3</accession>
<dbReference type="Proteomes" id="UP000252795">
    <property type="component" value="Unassembled WGS sequence"/>
</dbReference>
<dbReference type="AlphaFoldDB" id="A0A368ULQ3"/>
<keyword evidence="5" id="KW-0732">Signal</keyword>
<name>A0A368ULQ3_MARNT</name>
<dbReference type="Pfam" id="PF07695">
    <property type="entry name" value="7TMR-DISM_7TM"/>
    <property type="match status" value="1"/>
</dbReference>
<keyword evidence="4" id="KW-0472">Membrane</keyword>
<feature type="transmembrane region" description="Helical" evidence="4">
    <location>
        <begin position="276"/>
        <end position="296"/>
    </location>
</feature>
<dbReference type="InterPro" id="IPR050469">
    <property type="entry name" value="Diguanylate_Cyclase"/>
</dbReference>
<dbReference type="GO" id="GO:0005886">
    <property type="term" value="C:plasma membrane"/>
    <property type="evidence" value="ECO:0007669"/>
    <property type="project" value="TreeGrafter"/>
</dbReference>
<sequence length="571" mass="63310">MALGRLLLVVLMLSLVSLPALALESVAPGEQGVALTDFPIEYFIDGSQTKDYETVRLESFDQTMSTTTLGTRAAVTWYRVSLHNSGSDDRSLFLHLPKAYHVRSIDIVEERSSRVVNRLSVNLNEADAHPAMYRGTLVYPFELQAGKTTVMYVRSHAYSHQWFSLKVYDDENSRRALAGGHLDIALMVGMMLALVFYNGLLYFATSKKENIYYSLYLISGLVWIALSYGLVAKAFNAYGDAVFVLNLSLITMPIFLLLFMMAIFETHEYFRTEHRVLQGMLALLVVTFVYGLFDIATALKPASSLAALMMVVTFSVSISLFRKGHPLVKFFLVGHTFFVVFNGFAVLYYKGLVQPNYINSHGVGIGIVLEALTLAFIISYRIKVLEDIRSKQDELKRQASTDPLTRLFNRRYFMAEGEYVLEQARTSGEPLSVIAIDIDHFKAVNDTHGHNVGDLVLVEVASVFRQFSRDRDLVARFGGEEFVILLPGADLAEAFGCAERIRNAVEAMIIDGGDGLSVQVTVSVGLAEVNPLLESVEGAVKRADRSLYEAKAGGRNRVCGYDGPAGKALPT</sequence>
<dbReference type="GO" id="GO:1902201">
    <property type="term" value="P:negative regulation of bacterial-type flagellum-dependent cell motility"/>
    <property type="evidence" value="ECO:0007669"/>
    <property type="project" value="TreeGrafter"/>
</dbReference>
<evidence type="ECO:0000313" key="7">
    <source>
        <dbReference type="EMBL" id="RBP68514.1"/>
    </source>
</evidence>
<dbReference type="RefSeq" id="WP_113880721.1">
    <property type="nucleotide sequence ID" value="NZ_QNSA01000020.1"/>
</dbReference>
<dbReference type="InterPro" id="IPR011622">
    <property type="entry name" value="7TMR_DISM_rcpt_extracell_dom2"/>
</dbReference>
<evidence type="ECO:0000256" key="1">
    <source>
        <dbReference type="ARBA" id="ARBA00001946"/>
    </source>
</evidence>
<comment type="cofactor">
    <cofactor evidence="1">
        <name>Mg(2+)</name>
        <dbReference type="ChEBI" id="CHEBI:18420"/>
    </cofactor>
</comment>
<feature type="transmembrane region" description="Helical" evidence="4">
    <location>
        <begin position="184"/>
        <end position="204"/>
    </location>
</feature>
<dbReference type="Proteomes" id="UP000253065">
    <property type="component" value="Unassembled WGS sequence"/>
</dbReference>
<feature type="signal peptide" evidence="5">
    <location>
        <begin position="1"/>
        <end position="22"/>
    </location>
</feature>
<feature type="transmembrane region" description="Helical" evidence="4">
    <location>
        <begin position="302"/>
        <end position="321"/>
    </location>
</feature>
<dbReference type="EMBL" id="QNSA01000020">
    <property type="protein sequence ID" value="RBP68514.1"/>
    <property type="molecule type" value="Genomic_DNA"/>
</dbReference>
<feature type="transmembrane region" description="Helical" evidence="4">
    <location>
        <begin position="211"/>
        <end position="231"/>
    </location>
</feature>
<protein>
    <recommendedName>
        <fullName evidence="2">diguanylate cyclase</fullName>
        <ecNumber evidence="2">2.7.7.65</ecNumber>
    </recommendedName>
</protein>
<gene>
    <name evidence="8" type="ORF">DET51_12017</name>
    <name evidence="7" type="ORF">DET64_12018</name>
</gene>
<comment type="catalytic activity">
    <reaction evidence="3">
        <text>2 GTP = 3',3'-c-di-GMP + 2 diphosphate</text>
        <dbReference type="Rhea" id="RHEA:24898"/>
        <dbReference type="ChEBI" id="CHEBI:33019"/>
        <dbReference type="ChEBI" id="CHEBI:37565"/>
        <dbReference type="ChEBI" id="CHEBI:58805"/>
        <dbReference type="EC" id="2.7.7.65"/>
    </reaction>
</comment>
<dbReference type="EMBL" id="QPJB01000020">
    <property type="protein sequence ID" value="RCW29717.1"/>
    <property type="molecule type" value="Genomic_DNA"/>
</dbReference>
<evidence type="ECO:0000259" key="6">
    <source>
        <dbReference type="PROSITE" id="PS50887"/>
    </source>
</evidence>
<dbReference type="Gene3D" id="2.60.40.2380">
    <property type="match status" value="1"/>
</dbReference>
<feature type="transmembrane region" description="Helical" evidence="4">
    <location>
        <begin position="328"/>
        <end position="349"/>
    </location>
</feature>
<evidence type="ECO:0000256" key="2">
    <source>
        <dbReference type="ARBA" id="ARBA00012528"/>
    </source>
</evidence>
<keyword evidence="4" id="KW-1133">Transmembrane helix</keyword>
<dbReference type="PROSITE" id="PS50887">
    <property type="entry name" value="GGDEF"/>
    <property type="match status" value="1"/>
</dbReference>
<dbReference type="Pfam" id="PF07696">
    <property type="entry name" value="7TMR-DISMED2"/>
    <property type="match status" value="1"/>
</dbReference>
<dbReference type="SUPFAM" id="SSF55073">
    <property type="entry name" value="Nucleotide cyclase"/>
    <property type="match status" value="1"/>
</dbReference>
<keyword evidence="4" id="KW-0812">Transmembrane</keyword>
<reference evidence="8 9" key="1">
    <citation type="submission" date="2018-07" db="EMBL/GenBank/DDBJ databases">
        <title>Freshwater and sediment microbial communities from various areas in North America, analyzing microbe dynamics in response to fracking.</title>
        <authorList>
            <person name="Lamendella R."/>
        </authorList>
    </citation>
    <scope>NUCLEOTIDE SEQUENCE [LARGE SCALE GENOMIC DNA]</scope>
    <source>
        <strain evidence="8 9">114E</strain>
        <strain evidence="7 10">114E_o</strain>
    </source>
</reference>
<dbReference type="SMART" id="SM00267">
    <property type="entry name" value="GGDEF"/>
    <property type="match status" value="1"/>
</dbReference>
<keyword evidence="10" id="KW-1185">Reference proteome</keyword>
<dbReference type="InterPro" id="IPR043128">
    <property type="entry name" value="Rev_trsase/Diguanyl_cyclase"/>
</dbReference>
<feature type="chain" id="PRO_5017066645" description="diguanylate cyclase" evidence="5">
    <location>
        <begin position="23"/>
        <end position="571"/>
    </location>
</feature>
<evidence type="ECO:0000256" key="5">
    <source>
        <dbReference type="SAM" id="SignalP"/>
    </source>
</evidence>
<dbReference type="InterPro" id="IPR029787">
    <property type="entry name" value="Nucleotide_cyclase"/>
</dbReference>
<dbReference type="NCBIfam" id="TIGR00254">
    <property type="entry name" value="GGDEF"/>
    <property type="match status" value="1"/>
</dbReference>
<organism evidence="8 9">
    <name type="scientific">Marinobacter nauticus</name>
    <name type="common">Marinobacter hydrocarbonoclasticus</name>
    <name type="synonym">Marinobacter aquaeolei</name>
    <dbReference type="NCBI Taxonomy" id="2743"/>
    <lineage>
        <taxon>Bacteria</taxon>
        <taxon>Pseudomonadati</taxon>
        <taxon>Pseudomonadota</taxon>
        <taxon>Gammaproteobacteria</taxon>
        <taxon>Pseudomonadales</taxon>
        <taxon>Marinobacteraceae</taxon>
        <taxon>Marinobacter</taxon>
    </lineage>
</organism>
<dbReference type="GO" id="GO:0043709">
    <property type="term" value="P:cell adhesion involved in single-species biofilm formation"/>
    <property type="evidence" value="ECO:0007669"/>
    <property type="project" value="TreeGrafter"/>
</dbReference>
<evidence type="ECO:0000313" key="10">
    <source>
        <dbReference type="Proteomes" id="UP000253065"/>
    </source>
</evidence>
<dbReference type="EC" id="2.7.7.65" evidence="2"/>
<dbReference type="InterPro" id="IPR000160">
    <property type="entry name" value="GGDEF_dom"/>
</dbReference>
<dbReference type="Gene3D" id="3.30.70.270">
    <property type="match status" value="1"/>
</dbReference>